<organism evidence="2 3">
    <name type="scientific">Thermaurantimonas aggregans</name>
    <dbReference type="NCBI Taxonomy" id="2173829"/>
    <lineage>
        <taxon>Bacteria</taxon>
        <taxon>Pseudomonadati</taxon>
        <taxon>Bacteroidota</taxon>
        <taxon>Flavobacteriia</taxon>
        <taxon>Flavobacteriales</taxon>
        <taxon>Schleiferiaceae</taxon>
        <taxon>Thermaurantimonas</taxon>
    </lineage>
</organism>
<dbReference type="Pfam" id="PF14803">
    <property type="entry name" value="Zn_ribbon_Nudix"/>
    <property type="match status" value="1"/>
</dbReference>
<dbReference type="Pfam" id="PF00293">
    <property type="entry name" value="NUDIX"/>
    <property type="match status" value="1"/>
</dbReference>
<dbReference type="PANTHER" id="PTHR43222">
    <property type="entry name" value="NUDIX HYDROLASE 23"/>
    <property type="match status" value="1"/>
</dbReference>
<evidence type="ECO:0000259" key="1">
    <source>
        <dbReference type="PROSITE" id="PS51462"/>
    </source>
</evidence>
<name>A0A401XIG5_9FLAO</name>
<dbReference type="PANTHER" id="PTHR43222:SF2">
    <property type="entry name" value="NUDIX HYDROLASE 23, CHLOROPLASTIC"/>
    <property type="match status" value="1"/>
</dbReference>
<dbReference type="RefSeq" id="WP_124396841.1">
    <property type="nucleotide sequence ID" value="NZ_BHZE01000002.1"/>
</dbReference>
<keyword evidence="3" id="KW-1185">Reference proteome</keyword>
<dbReference type="Gene3D" id="3.90.79.10">
    <property type="entry name" value="Nucleoside Triphosphate Pyrophosphohydrolase"/>
    <property type="match status" value="1"/>
</dbReference>
<dbReference type="CDD" id="cd04511">
    <property type="entry name" value="NUDIX_Hydrolase"/>
    <property type="match status" value="1"/>
</dbReference>
<evidence type="ECO:0000313" key="2">
    <source>
        <dbReference type="EMBL" id="GCD76764.1"/>
    </source>
</evidence>
<accession>A0A401XIG5</accession>
<dbReference type="OrthoDB" id="9786141at2"/>
<reference evidence="2 3" key="1">
    <citation type="submission" date="2018-11" db="EMBL/GenBank/DDBJ databases">
        <title>Schleiferia aggregans sp. nov., a moderately thermophilic heterotrophic bacterium isolated from microbial mats at a terrestrial hot spring.</title>
        <authorList>
            <person name="Iino T."/>
            <person name="Ohkuma M."/>
            <person name="Haruta S."/>
        </authorList>
    </citation>
    <scope>NUCLEOTIDE SEQUENCE [LARGE SCALE GENOMIC DNA]</scope>
    <source>
        <strain evidence="2 3">LA</strain>
    </source>
</reference>
<dbReference type="SUPFAM" id="SSF55811">
    <property type="entry name" value="Nudix"/>
    <property type="match status" value="1"/>
</dbReference>
<evidence type="ECO:0000313" key="3">
    <source>
        <dbReference type="Proteomes" id="UP000286715"/>
    </source>
</evidence>
<sequence>MNFCSVCGSASIVRKIPNGDHFERYCCEVCGQIHYQNPNIIVGTLSVWQNKVLLAKRAIEPRKGLWNLPCGFLENGETVEEGARRETYEETAAFVEIKRLHTVYNLPHARQVYMIFLADMQHEKMSETSESSEVRLFTKEEIPWSEIAFSSTAFALKKYFENPDFPGVHIGTYWPKN</sequence>
<protein>
    <submittedName>
        <fullName evidence="2">ADP-ribose pyrophosphatase</fullName>
    </submittedName>
</protein>
<comment type="caution">
    <text evidence="2">The sequence shown here is derived from an EMBL/GenBank/DDBJ whole genome shotgun (WGS) entry which is preliminary data.</text>
</comment>
<dbReference type="Gene3D" id="2.20.70.10">
    <property type="match status" value="1"/>
</dbReference>
<proteinExistence type="predicted"/>
<dbReference type="InterPro" id="IPR015797">
    <property type="entry name" value="NUDIX_hydrolase-like_dom_sf"/>
</dbReference>
<dbReference type="AlphaFoldDB" id="A0A401XIG5"/>
<dbReference type="PROSITE" id="PS51462">
    <property type="entry name" value="NUDIX"/>
    <property type="match status" value="1"/>
</dbReference>
<gene>
    <name evidence="2" type="ORF">JCM31826_02460</name>
</gene>
<dbReference type="Proteomes" id="UP000286715">
    <property type="component" value="Unassembled WGS sequence"/>
</dbReference>
<dbReference type="InterPro" id="IPR029401">
    <property type="entry name" value="Nudix_N"/>
</dbReference>
<dbReference type="EMBL" id="BHZE01000002">
    <property type="protein sequence ID" value="GCD76764.1"/>
    <property type="molecule type" value="Genomic_DNA"/>
</dbReference>
<feature type="domain" description="Nudix hydrolase" evidence="1">
    <location>
        <begin position="35"/>
        <end position="160"/>
    </location>
</feature>
<dbReference type="InterPro" id="IPR000086">
    <property type="entry name" value="NUDIX_hydrolase_dom"/>
</dbReference>